<dbReference type="EMBL" id="CP018154">
    <property type="protein sequence ID" value="APG61689.1"/>
    <property type="molecule type" value="Genomic_DNA"/>
</dbReference>
<organism evidence="7 8">
    <name type="scientific">Sphingorhabdus lutea</name>
    <dbReference type="NCBI Taxonomy" id="1913578"/>
    <lineage>
        <taxon>Bacteria</taxon>
        <taxon>Pseudomonadati</taxon>
        <taxon>Pseudomonadota</taxon>
        <taxon>Alphaproteobacteria</taxon>
        <taxon>Sphingomonadales</taxon>
        <taxon>Sphingomonadaceae</taxon>
        <taxon>Sphingorhabdus</taxon>
    </lineage>
</organism>
<proteinExistence type="predicted"/>
<dbReference type="GO" id="GO:0008686">
    <property type="term" value="F:3,4-dihydroxy-2-butanone-4-phosphate synthase activity"/>
    <property type="evidence" value="ECO:0007669"/>
    <property type="project" value="UniProtKB-EC"/>
</dbReference>
<reference evidence="7 8" key="1">
    <citation type="submission" date="2016-11" db="EMBL/GenBank/DDBJ databases">
        <title>Sphingorhabdus sp. LPB0140, isolated from marine environment.</title>
        <authorList>
            <person name="Kim E."/>
            <person name="Yi H."/>
        </authorList>
    </citation>
    <scope>NUCLEOTIDE SEQUENCE [LARGE SCALE GENOMIC DNA]</scope>
    <source>
        <strain evidence="7 8">LPB0140</strain>
    </source>
</reference>
<evidence type="ECO:0000313" key="8">
    <source>
        <dbReference type="Proteomes" id="UP000242561"/>
    </source>
</evidence>
<evidence type="ECO:0000256" key="5">
    <source>
        <dbReference type="ARBA" id="ARBA00022619"/>
    </source>
</evidence>
<evidence type="ECO:0000256" key="6">
    <source>
        <dbReference type="ARBA" id="ARBA00022723"/>
    </source>
</evidence>
<dbReference type="Proteomes" id="UP000242561">
    <property type="component" value="Chromosome"/>
</dbReference>
<gene>
    <name evidence="7" type="ORF">LPB140_01265</name>
</gene>
<evidence type="ECO:0000256" key="3">
    <source>
        <dbReference type="ARBA" id="ARBA00012153"/>
    </source>
</evidence>
<evidence type="ECO:0000256" key="1">
    <source>
        <dbReference type="ARBA" id="ARBA00002284"/>
    </source>
</evidence>
<keyword evidence="6" id="KW-0479">Metal-binding</keyword>
<dbReference type="SUPFAM" id="SSF55821">
    <property type="entry name" value="YrdC/RibB"/>
    <property type="match status" value="1"/>
</dbReference>
<protein>
    <recommendedName>
        <fullName evidence="4">3,4-dihydroxy-2-butanone 4-phosphate synthase</fullName>
        <ecNumber evidence="3">4.1.99.12</ecNumber>
    </recommendedName>
</protein>
<dbReference type="GO" id="GO:0003935">
    <property type="term" value="F:GTP cyclohydrolase II activity"/>
    <property type="evidence" value="ECO:0007669"/>
    <property type="project" value="TreeGrafter"/>
</dbReference>
<dbReference type="GO" id="GO:0005829">
    <property type="term" value="C:cytosol"/>
    <property type="evidence" value="ECO:0007669"/>
    <property type="project" value="TreeGrafter"/>
</dbReference>
<dbReference type="OrthoDB" id="9793111at2"/>
<dbReference type="GO" id="GO:0009231">
    <property type="term" value="P:riboflavin biosynthetic process"/>
    <property type="evidence" value="ECO:0007669"/>
    <property type="project" value="UniProtKB-UniPathway"/>
</dbReference>
<dbReference type="KEGG" id="sphl:LPB140_01265"/>
<dbReference type="RefSeq" id="WP_072558335.1">
    <property type="nucleotide sequence ID" value="NZ_CP018154.1"/>
</dbReference>
<dbReference type="UniPathway" id="UPA00275">
    <property type="reaction ID" value="UER00399"/>
</dbReference>
<dbReference type="PANTHER" id="PTHR21327">
    <property type="entry name" value="GTP CYCLOHYDROLASE II-RELATED"/>
    <property type="match status" value="1"/>
</dbReference>
<dbReference type="InterPro" id="IPR017945">
    <property type="entry name" value="DHBP_synth_RibB-like_a/b_dom"/>
</dbReference>
<evidence type="ECO:0000256" key="4">
    <source>
        <dbReference type="ARBA" id="ARBA00018836"/>
    </source>
</evidence>
<dbReference type="Pfam" id="PF00926">
    <property type="entry name" value="DHBP_synthase"/>
    <property type="match status" value="1"/>
</dbReference>
<keyword evidence="8" id="KW-1185">Reference proteome</keyword>
<dbReference type="EC" id="4.1.99.12" evidence="3"/>
<evidence type="ECO:0000313" key="7">
    <source>
        <dbReference type="EMBL" id="APG61689.1"/>
    </source>
</evidence>
<dbReference type="Gene3D" id="3.90.870.10">
    <property type="entry name" value="DHBP synthase"/>
    <property type="match status" value="1"/>
</dbReference>
<comment type="pathway">
    <text evidence="2">Cofactor biosynthesis; riboflavin biosynthesis; 2-hydroxy-3-oxobutyl phosphate from D-ribulose 5-phosphate: step 1/1.</text>
</comment>
<dbReference type="GO" id="GO:0046872">
    <property type="term" value="F:metal ion binding"/>
    <property type="evidence" value="ECO:0007669"/>
    <property type="project" value="UniProtKB-KW"/>
</dbReference>
<evidence type="ECO:0000256" key="2">
    <source>
        <dbReference type="ARBA" id="ARBA00004904"/>
    </source>
</evidence>
<sequence length="196" mass="20550">MSDIISQAIAQLKNGGIVILTGDNFRHGDIDFIAPAKNITADSINFMAKHGRGLICLGMTPSRAGFLNIGHINDGDERYSGRPHGRSIEAKEGVETGISAADRAQTILVAANENSSADDLVSPGHVFPLIAHAQGLSARNGALEAAIALCQKAEMGDMAVLCSIMRDDGSMARATDMAEFAAEHGLPIIDISQLKG</sequence>
<dbReference type="PANTHER" id="PTHR21327:SF18">
    <property type="entry name" value="3,4-DIHYDROXY-2-BUTANONE 4-PHOSPHATE SYNTHASE"/>
    <property type="match status" value="1"/>
</dbReference>
<dbReference type="AlphaFoldDB" id="A0A1L3J978"/>
<accession>A0A1L3J978</accession>
<keyword evidence="5" id="KW-0686">Riboflavin biosynthesis</keyword>
<comment type="function">
    <text evidence="1">Catalyzes the conversion of D-ribulose 5-phosphate to formate and 3,4-dihydroxy-2-butanone 4-phosphate.</text>
</comment>
<dbReference type="InterPro" id="IPR000422">
    <property type="entry name" value="DHBP_synthase_RibB"/>
</dbReference>
<name>A0A1L3J978_9SPHN</name>
<dbReference type="STRING" id="1913578.LPB140_01265"/>